<keyword evidence="11" id="KW-1185">Reference proteome</keyword>
<evidence type="ECO:0000256" key="3">
    <source>
        <dbReference type="ARBA" id="ARBA00022617"/>
    </source>
</evidence>
<evidence type="ECO:0000256" key="2">
    <source>
        <dbReference type="ARBA" id="ARBA00010617"/>
    </source>
</evidence>
<keyword evidence="3 8" id="KW-0349">Heme</keyword>
<evidence type="ECO:0000256" key="9">
    <source>
        <dbReference type="RuleBase" id="RU000461"/>
    </source>
</evidence>
<dbReference type="OrthoDB" id="1470350at2759"/>
<dbReference type="GO" id="GO:0020037">
    <property type="term" value="F:heme binding"/>
    <property type="evidence" value="ECO:0007669"/>
    <property type="project" value="InterPro"/>
</dbReference>
<evidence type="ECO:0000256" key="4">
    <source>
        <dbReference type="ARBA" id="ARBA00022723"/>
    </source>
</evidence>
<dbReference type="InterPro" id="IPR002403">
    <property type="entry name" value="Cyt_P450_E_grp-IV"/>
</dbReference>
<dbReference type="PANTHER" id="PTHR24287">
    <property type="entry name" value="P450, PUTATIVE (EUROFUNG)-RELATED"/>
    <property type="match status" value="1"/>
</dbReference>
<dbReference type="EMBL" id="CAOQHR010000007">
    <property type="protein sequence ID" value="CAI6337556.1"/>
    <property type="molecule type" value="Genomic_DNA"/>
</dbReference>
<keyword evidence="4 8" id="KW-0479">Metal-binding</keyword>
<keyword evidence="7 9" id="KW-0503">Monooxygenase</keyword>
<dbReference type="PROSITE" id="PS00086">
    <property type="entry name" value="CYTOCHROME_P450"/>
    <property type="match status" value="1"/>
</dbReference>
<dbReference type="Gene3D" id="1.10.630.10">
    <property type="entry name" value="Cytochrome P450"/>
    <property type="match status" value="1"/>
</dbReference>
<evidence type="ECO:0000256" key="7">
    <source>
        <dbReference type="ARBA" id="ARBA00023033"/>
    </source>
</evidence>
<evidence type="ECO:0000256" key="8">
    <source>
        <dbReference type="PIRSR" id="PIRSR602403-1"/>
    </source>
</evidence>
<feature type="binding site" description="axial binding residue" evidence="8">
    <location>
        <position position="530"/>
    </location>
    <ligand>
        <name>heme</name>
        <dbReference type="ChEBI" id="CHEBI:30413"/>
    </ligand>
    <ligandPart>
        <name>Fe</name>
        <dbReference type="ChEBI" id="CHEBI:18248"/>
    </ligandPart>
</feature>
<dbReference type="InterPro" id="IPR047146">
    <property type="entry name" value="Cyt_P450_E_CYP52_fungi"/>
</dbReference>
<evidence type="ECO:0008006" key="12">
    <source>
        <dbReference type="Google" id="ProtNLM"/>
    </source>
</evidence>
<dbReference type="GO" id="GO:0005506">
    <property type="term" value="F:iron ion binding"/>
    <property type="evidence" value="ECO:0007669"/>
    <property type="project" value="InterPro"/>
</dbReference>
<proteinExistence type="inferred from homology"/>
<evidence type="ECO:0000256" key="1">
    <source>
        <dbReference type="ARBA" id="ARBA00001971"/>
    </source>
</evidence>
<evidence type="ECO:0000256" key="5">
    <source>
        <dbReference type="ARBA" id="ARBA00023002"/>
    </source>
</evidence>
<dbReference type="InterPro" id="IPR017972">
    <property type="entry name" value="Cyt_P450_CS"/>
</dbReference>
<organism evidence="10 11">
    <name type="scientific">Periconia digitata</name>
    <dbReference type="NCBI Taxonomy" id="1303443"/>
    <lineage>
        <taxon>Eukaryota</taxon>
        <taxon>Fungi</taxon>
        <taxon>Dikarya</taxon>
        <taxon>Ascomycota</taxon>
        <taxon>Pezizomycotina</taxon>
        <taxon>Dothideomycetes</taxon>
        <taxon>Pleosporomycetidae</taxon>
        <taxon>Pleosporales</taxon>
        <taxon>Massarineae</taxon>
        <taxon>Periconiaceae</taxon>
        <taxon>Periconia</taxon>
    </lineage>
</organism>
<evidence type="ECO:0000256" key="6">
    <source>
        <dbReference type="ARBA" id="ARBA00023004"/>
    </source>
</evidence>
<keyword evidence="6 8" id="KW-0408">Iron</keyword>
<dbReference type="SUPFAM" id="SSF48264">
    <property type="entry name" value="Cytochrome P450"/>
    <property type="match status" value="1"/>
</dbReference>
<evidence type="ECO:0000313" key="11">
    <source>
        <dbReference type="Proteomes" id="UP001152607"/>
    </source>
</evidence>
<dbReference type="PRINTS" id="PR00385">
    <property type="entry name" value="P450"/>
</dbReference>
<dbReference type="PANTHER" id="PTHR24287:SF1">
    <property type="entry name" value="P450, PUTATIVE (EUROFUNG)-RELATED"/>
    <property type="match status" value="1"/>
</dbReference>
<accession>A0A9W4UMG2</accession>
<comment type="caution">
    <text evidence="10">The sequence shown here is derived from an EMBL/GenBank/DDBJ whole genome shotgun (WGS) entry which is preliminary data.</text>
</comment>
<comment type="cofactor">
    <cofactor evidence="1 8">
        <name>heme</name>
        <dbReference type="ChEBI" id="CHEBI:30413"/>
    </cofactor>
</comment>
<name>A0A9W4UMG2_9PLEO</name>
<gene>
    <name evidence="10" type="ORF">PDIGIT_LOCUS10669</name>
</gene>
<dbReference type="AlphaFoldDB" id="A0A9W4UMG2"/>
<dbReference type="GO" id="GO:0004497">
    <property type="term" value="F:monooxygenase activity"/>
    <property type="evidence" value="ECO:0007669"/>
    <property type="project" value="UniProtKB-KW"/>
</dbReference>
<dbReference type="Proteomes" id="UP001152607">
    <property type="component" value="Unassembled WGS sequence"/>
</dbReference>
<dbReference type="GO" id="GO:0016705">
    <property type="term" value="F:oxidoreductase activity, acting on paired donors, with incorporation or reduction of molecular oxygen"/>
    <property type="evidence" value="ECO:0007669"/>
    <property type="project" value="InterPro"/>
</dbReference>
<dbReference type="PRINTS" id="PR00465">
    <property type="entry name" value="EP450IV"/>
</dbReference>
<reference evidence="10" key="1">
    <citation type="submission" date="2023-01" db="EMBL/GenBank/DDBJ databases">
        <authorList>
            <person name="Van Ghelder C."/>
            <person name="Rancurel C."/>
        </authorList>
    </citation>
    <scope>NUCLEOTIDE SEQUENCE</scope>
    <source>
        <strain evidence="10">CNCM I-4278</strain>
    </source>
</reference>
<protein>
    <recommendedName>
        <fullName evidence="12">Cytochrome P450</fullName>
    </recommendedName>
</protein>
<evidence type="ECO:0000313" key="10">
    <source>
        <dbReference type="EMBL" id="CAI6337556.1"/>
    </source>
</evidence>
<dbReference type="InterPro" id="IPR001128">
    <property type="entry name" value="Cyt_P450"/>
</dbReference>
<dbReference type="Pfam" id="PF00067">
    <property type="entry name" value="p450"/>
    <property type="match status" value="1"/>
</dbReference>
<sequence>MLRSLHIFFFTHMGSHCAMTVTRYPLTSFGPLYKSLDSTNCRSSILNYIVKIRIFHSMSQPQSLIATNTSYSLYKLYASKATSHFFSILLLSLLAVAAFVRCKTKNYLRTQTLRYLAERHNCAPIKQLKDNSLLPFGLTNVIKLARADLQNRLPIAFAEGLEENGDTYSQRMFGDTMLLTRDPRNIKAILQNIQAFEVGTLRRNIFWPLLGAGIFTNDGVWWKRSRKLLTPIFKKPEIMDPSRLEPQVQDLLSTLREQSNTDQNGSSTTTINLSSALQSTWHKIAMSLLFGDLPSSTSEPFAEALNNTLQYLAERARFSALYFLKNNKSFRRDTKTVHSTLDTLISNPPGPETSPALSHILSTTSNPTVTRYELLNLLFAARDTSVAFTSWIFYALARSPSSFLKLKSEIVTVLGADPTIPPTTKHLAQLKYLDTFMAETLRLFPPIAVDGRMCSTHSILPTGGGEAGDQPIVVPAGTFVLYSILGLQRNTAIYGADAGRFRAERWEEVGMKERHLRGEWVPFNGGPRKCLGEQLAWLQVKYLVARILQRVRKIRVDGGEKEGGGNWVDEVKYRVDVGMSPEGGTRVIVEMEDD</sequence>
<dbReference type="InterPro" id="IPR036396">
    <property type="entry name" value="Cyt_P450_sf"/>
</dbReference>
<keyword evidence="5 9" id="KW-0560">Oxidoreductase</keyword>
<comment type="similarity">
    <text evidence="2 9">Belongs to the cytochrome P450 family.</text>
</comment>